<dbReference type="AlphaFoldDB" id="A0A8T0PZ63"/>
<organism evidence="1 2">
    <name type="scientific">Panicum virgatum</name>
    <name type="common">Blackwell switchgrass</name>
    <dbReference type="NCBI Taxonomy" id="38727"/>
    <lineage>
        <taxon>Eukaryota</taxon>
        <taxon>Viridiplantae</taxon>
        <taxon>Streptophyta</taxon>
        <taxon>Embryophyta</taxon>
        <taxon>Tracheophyta</taxon>
        <taxon>Spermatophyta</taxon>
        <taxon>Magnoliopsida</taxon>
        <taxon>Liliopsida</taxon>
        <taxon>Poales</taxon>
        <taxon>Poaceae</taxon>
        <taxon>PACMAD clade</taxon>
        <taxon>Panicoideae</taxon>
        <taxon>Panicodae</taxon>
        <taxon>Paniceae</taxon>
        <taxon>Panicinae</taxon>
        <taxon>Panicum</taxon>
        <taxon>Panicum sect. Hiantes</taxon>
    </lineage>
</organism>
<proteinExistence type="predicted"/>
<sequence>MRMVIGCILMTPLYGELPDMRVLYRRRQAEDFEDKRSLAMLASAERSAKRYVMPLLLCFYHCTIRNQFSENVSPSCLIGTNLPVG</sequence>
<protein>
    <submittedName>
        <fullName evidence="1">Uncharacterized protein</fullName>
    </submittedName>
</protein>
<keyword evidence="2" id="KW-1185">Reference proteome</keyword>
<evidence type="ECO:0000313" key="1">
    <source>
        <dbReference type="EMBL" id="KAG2565652.1"/>
    </source>
</evidence>
<reference evidence="1" key="1">
    <citation type="submission" date="2020-05" db="EMBL/GenBank/DDBJ databases">
        <title>WGS assembly of Panicum virgatum.</title>
        <authorList>
            <person name="Lovell J.T."/>
            <person name="Jenkins J."/>
            <person name="Shu S."/>
            <person name="Juenger T.E."/>
            <person name="Schmutz J."/>
        </authorList>
    </citation>
    <scope>NUCLEOTIDE SEQUENCE</scope>
    <source>
        <strain evidence="1">AP13</strain>
    </source>
</reference>
<dbReference type="EMBL" id="CM029050">
    <property type="protein sequence ID" value="KAG2565652.1"/>
    <property type="molecule type" value="Genomic_DNA"/>
</dbReference>
<evidence type="ECO:0000313" key="2">
    <source>
        <dbReference type="Proteomes" id="UP000823388"/>
    </source>
</evidence>
<comment type="caution">
    <text evidence="1">The sequence shown here is derived from an EMBL/GenBank/DDBJ whole genome shotgun (WGS) entry which is preliminary data.</text>
</comment>
<dbReference type="Proteomes" id="UP000823388">
    <property type="component" value="Chromosome 7N"/>
</dbReference>
<name>A0A8T0PZ63_PANVG</name>
<gene>
    <name evidence="1" type="ORF">PVAP13_7NG118817</name>
</gene>
<accession>A0A8T0PZ63</accession>